<dbReference type="Proteomes" id="UP000580250">
    <property type="component" value="Unassembled WGS sequence"/>
</dbReference>
<evidence type="ECO:0000313" key="1">
    <source>
        <dbReference type="EMBL" id="CAD2154816.1"/>
    </source>
</evidence>
<dbReference type="EMBL" id="CAJEWN010000057">
    <property type="protein sequence ID" value="CAD2154816.1"/>
    <property type="molecule type" value="Genomic_DNA"/>
</dbReference>
<accession>A0A6V7UF26</accession>
<comment type="caution">
    <text evidence="1">The sequence shown here is derived from an EMBL/GenBank/DDBJ whole genome shotgun (WGS) entry which is preliminary data.</text>
</comment>
<name>A0A6V7UF26_MELEN</name>
<sequence length="63" mass="6814">MSDISLNTSKSASSLLHVADARAEEGTITLYEAGVSTAILSASESVEFHDEVEAMHMRDQMQD</sequence>
<gene>
    <name evidence="1" type="ORF">MENT_LOCUS11639</name>
</gene>
<proteinExistence type="predicted"/>
<organism evidence="1 2">
    <name type="scientific">Meloidogyne enterolobii</name>
    <name type="common">Root-knot nematode worm</name>
    <name type="synonym">Meloidogyne mayaguensis</name>
    <dbReference type="NCBI Taxonomy" id="390850"/>
    <lineage>
        <taxon>Eukaryota</taxon>
        <taxon>Metazoa</taxon>
        <taxon>Ecdysozoa</taxon>
        <taxon>Nematoda</taxon>
        <taxon>Chromadorea</taxon>
        <taxon>Rhabditida</taxon>
        <taxon>Tylenchina</taxon>
        <taxon>Tylenchomorpha</taxon>
        <taxon>Tylenchoidea</taxon>
        <taxon>Meloidogynidae</taxon>
        <taxon>Meloidogyninae</taxon>
        <taxon>Meloidogyne</taxon>
    </lineage>
</organism>
<reference evidence="1 2" key="1">
    <citation type="submission" date="2020-08" db="EMBL/GenBank/DDBJ databases">
        <authorList>
            <person name="Koutsovoulos G."/>
            <person name="Danchin GJ E."/>
        </authorList>
    </citation>
    <scope>NUCLEOTIDE SEQUENCE [LARGE SCALE GENOMIC DNA]</scope>
</reference>
<dbReference type="AlphaFoldDB" id="A0A6V7UF26"/>
<protein>
    <submittedName>
        <fullName evidence="1">Uncharacterized protein</fullName>
    </submittedName>
</protein>
<evidence type="ECO:0000313" key="2">
    <source>
        <dbReference type="Proteomes" id="UP000580250"/>
    </source>
</evidence>